<proteinExistence type="predicted"/>
<evidence type="ECO:0000313" key="1">
    <source>
        <dbReference type="EMBL" id="MEY8040040.1"/>
    </source>
</evidence>
<evidence type="ECO:0000313" key="2">
    <source>
        <dbReference type="Proteomes" id="UP001564626"/>
    </source>
</evidence>
<accession>A0ABV4CG05</accession>
<dbReference type="EMBL" id="JBGEHV010000017">
    <property type="protein sequence ID" value="MEY8040040.1"/>
    <property type="molecule type" value="Genomic_DNA"/>
</dbReference>
<reference evidence="1 2" key="1">
    <citation type="submission" date="2024-08" db="EMBL/GenBank/DDBJ databases">
        <title>Genome mining of Saccharopolyspora cebuensis PGLac3 from Nigerian medicinal plant.</title>
        <authorList>
            <person name="Ezeobiora C.E."/>
            <person name="Igbokwe N.H."/>
            <person name="Amin D.H."/>
            <person name="Mendie U.E."/>
        </authorList>
    </citation>
    <scope>NUCLEOTIDE SEQUENCE [LARGE SCALE GENOMIC DNA]</scope>
    <source>
        <strain evidence="1 2">PGLac3</strain>
    </source>
</reference>
<protein>
    <recommendedName>
        <fullName evidence="3">AbrB/MazE/SpoVT family DNA-binding domain-containing protein</fullName>
    </recommendedName>
</protein>
<gene>
    <name evidence="1" type="ORF">AB8O55_11595</name>
</gene>
<dbReference type="Proteomes" id="UP001564626">
    <property type="component" value="Unassembled WGS sequence"/>
</dbReference>
<evidence type="ECO:0008006" key="3">
    <source>
        <dbReference type="Google" id="ProtNLM"/>
    </source>
</evidence>
<name>A0ABV4CG05_9PSEU</name>
<comment type="caution">
    <text evidence="1">The sequence shown here is derived from an EMBL/GenBank/DDBJ whole genome shotgun (WGS) entry which is preliminary data.</text>
</comment>
<keyword evidence="2" id="KW-1185">Reference proteome</keyword>
<sequence>MVSVDGRGRVADRAVLRVLGWVPGDRLEVRALESAVLVRRRPDGIFAVTGQGYVRLPVAARRWCGLYAGDRVLLVADRHEALGVGA</sequence>
<organism evidence="1 2">
    <name type="scientific">Saccharopolyspora cebuensis</name>
    <dbReference type="NCBI Taxonomy" id="418759"/>
    <lineage>
        <taxon>Bacteria</taxon>
        <taxon>Bacillati</taxon>
        <taxon>Actinomycetota</taxon>
        <taxon>Actinomycetes</taxon>
        <taxon>Pseudonocardiales</taxon>
        <taxon>Pseudonocardiaceae</taxon>
        <taxon>Saccharopolyspora</taxon>
    </lineage>
</organism>
<dbReference type="RefSeq" id="WP_369774777.1">
    <property type="nucleotide sequence ID" value="NZ_JBGEHV010000017.1"/>
</dbReference>